<sequence>MSAGALRACAVVFGRRRRRRLRAGRCRLPRRRSPPVTARAAAGRHGRRSVLKPSRAMPSPPPPPPRAPAPSDRF</sequence>
<dbReference type="Proteomes" id="UP000000763">
    <property type="component" value="Chromosome 9"/>
</dbReference>
<gene>
    <name evidence="2" type="primary">P0025H07.9</name>
</gene>
<feature type="compositionally biased region" description="Pro residues" evidence="1">
    <location>
        <begin position="58"/>
        <end position="68"/>
    </location>
</feature>
<dbReference type="EMBL" id="AP005655">
    <property type="protein sequence ID" value="BAD38271.1"/>
    <property type="molecule type" value="Genomic_DNA"/>
</dbReference>
<evidence type="ECO:0000313" key="2">
    <source>
        <dbReference type="EMBL" id="BAD38271.1"/>
    </source>
</evidence>
<reference evidence="3" key="1">
    <citation type="journal article" date="2005" name="Nature">
        <title>The map-based sequence of the rice genome.</title>
        <authorList>
            <consortium name="International rice genome sequencing project (IRGSP)"/>
            <person name="Matsumoto T."/>
            <person name="Wu J."/>
            <person name="Kanamori H."/>
            <person name="Katayose Y."/>
            <person name="Fujisawa M."/>
            <person name="Namiki N."/>
            <person name="Mizuno H."/>
            <person name="Yamamoto K."/>
            <person name="Antonio B.A."/>
            <person name="Baba T."/>
            <person name="Sakata K."/>
            <person name="Nagamura Y."/>
            <person name="Aoki H."/>
            <person name="Arikawa K."/>
            <person name="Arita K."/>
            <person name="Bito T."/>
            <person name="Chiden Y."/>
            <person name="Fujitsuka N."/>
            <person name="Fukunaka R."/>
            <person name="Hamada M."/>
            <person name="Harada C."/>
            <person name="Hayashi A."/>
            <person name="Hijishita S."/>
            <person name="Honda M."/>
            <person name="Hosokawa S."/>
            <person name="Ichikawa Y."/>
            <person name="Idonuma A."/>
            <person name="Iijima M."/>
            <person name="Ikeda M."/>
            <person name="Ikeno M."/>
            <person name="Ito K."/>
            <person name="Ito S."/>
            <person name="Ito T."/>
            <person name="Ito Y."/>
            <person name="Ito Y."/>
            <person name="Iwabuchi A."/>
            <person name="Kamiya K."/>
            <person name="Karasawa W."/>
            <person name="Kurita K."/>
            <person name="Katagiri S."/>
            <person name="Kikuta A."/>
            <person name="Kobayashi H."/>
            <person name="Kobayashi N."/>
            <person name="Machita K."/>
            <person name="Maehara T."/>
            <person name="Masukawa M."/>
            <person name="Mizubayashi T."/>
            <person name="Mukai Y."/>
            <person name="Nagasaki H."/>
            <person name="Nagata Y."/>
            <person name="Naito S."/>
            <person name="Nakashima M."/>
            <person name="Nakama Y."/>
            <person name="Nakamichi Y."/>
            <person name="Nakamura M."/>
            <person name="Meguro A."/>
            <person name="Negishi M."/>
            <person name="Ohta I."/>
            <person name="Ohta T."/>
            <person name="Okamoto M."/>
            <person name="Ono N."/>
            <person name="Saji S."/>
            <person name="Sakaguchi M."/>
            <person name="Sakai K."/>
            <person name="Shibata M."/>
            <person name="Shimokawa T."/>
            <person name="Song J."/>
            <person name="Takazaki Y."/>
            <person name="Terasawa K."/>
            <person name="Tsugane M."/>
            <person name="Tsuji K."/>
            <person name="Ueda S."/>
            <person name="Waki K."/>
            <person name="Yamagata H."/>
            <person name="Yamamoto M."/>
            <person name="Yamamoto S."/>
            <person name="Yamane H."/>
            <person name="Yoshiki S."/>
            <person name="Yoshihara R."/>
            <person name="Yukawa K."/>
            <person name="Zhong H."/>
            <person name="Yano M."/>
            <person name="Yuan Q."/>
            <person name="Ouyang S."/>
            <person name="Liu J."/>
            <person name="Jones K.M."/>
            <person name="Gansberger K."/>
            <person name="Moffat K."/>
            <person name="Hill J."/>
            <person name="Bera J."/>
            <person name="Fadrosh D."/>
            <person name="Jin S."/>
            <person name="Johri S."/>
            <person name="Kim M."/>
            <person name="Overton L."/>
            <person name="Reardon M."/>
            <person name="Tsitrin T."/>
            <person name="Vuong H."/>
            <person name="Weaver B."/>
            <person name="Ciecko A."/>
            <person name="Tallon L."/>
            <person name="Jackson J."/>
            <person name="Pai G."/>
            <person name="Aken S.V."/>
            <person name="Utterback T."/>
            <person name="Reidmuller S."/>
            <person name="Feldblyum T."/>
            <person name="Hsiao J."/>
            <person name="Zismann V."/>
            <person name="Iobst S."/>
            <person name="de Vazeille A.R."/>
            <person name="Buell C.R."/>
            <person name="Ying K."/>
            <person name="Li Y."/>
            <person name="Lu T."/>
            <person name="Huang Y."/>
            <person name="Zhao Q."/>
            <person name="Feng Q."/>
            <person name="Zhang L."/>
            <person name="Zhu J."/>
            <person name="Weng Q."/>
            <person name="Mu J."/>
            <person name="Lu Y."/>
            <person name="Fan D."/>
            <person name="Liu Y."/>
            <person name="Guan J."/>
            <person name="Zhang Y."/>
            <person name="Yu S."/>
            <person name="Liu X."/>
            <person name="Zhang Y."/>
            <person name="Hong G."/>
            <person name="Han B."/>
            <person name="Choisne N."/>
            <person name="Demange N."/>
            <person name="Orjeda G."/>
            <person name="Samain S."/>
            <person name="Cattolico L."/>
            <person name="Pelletier E."/>
            <person name="Couloux A."/>
            <person name="Segurens B."/>
            <person name="Wincker P."/>
            <person name="D'Hont A."/>
            <person name="Scarpelli C."/>
            <person name="Weissenbach J."/>
            <person name="Salanoubat M."/>
            <person name="Quetier F."/>
            <person name="Yu Y."/>
            <person name="Kim H.R."/>
            <person name="Rambo T."/>
            <person name="Currie J."/>
            <person name="Collura K."/>
            <person name="Luo M."/>
            <person name="Yang T."/>
            <person name="Ammiraju J.S.S."/>
            <person name="Engler F."/>
            <person name="Soderlund C."/>
            <person name="Wing R.A."/>
            <person name="Palmer L.E."/>
            <person name="de la Bastide M."/>
            <person name="Spiegel L."/>
            <person name="Nascimento L."/>
            <person name="Zutavern T."/>
            <person name="O'Shaughnessy A."/>
            <person name="Dike S."/>
            <person name="Dedhia N."/>
            <person name="Preston R."/>
            <person name="Balija V."/>
            <person name="McCombie W.R."/>
            <person name="Chow T."/>
            <person name="Chen H."/>
            <person name="Chung M."/>
            <person name="Chen C."/>
            <person name="Shaw J."/>
            <person name="Wu H."/>
            <person name="Hsiao K."/>
            <person name="Chao Y."/>
            <person name="Chu M."/>
            <person name="Cheng C."/>
            <person name="Hour A."/>
            <person name="Lee P."/>
            <person name="Lin S."/>
            <person name="Lin Y."/>
            <person name="Liou J."/>
            <person name="Liu S."/>
            <person name="Hsing Y."/>
            <person name="Raghuvanshi S."/>
            <person name="Mohanty A."/>
            <person name="Bharti A.K."/>
            <person name="Gaur A."/>
            <person name="Gupta V."/>
            <person name="Kumar D."/>
            <person name="Ravi V."/>
            <person name="Vij S."/>
            <person name="Kapur A."/>
            <person name="Khurana P."/>
            <person name="Khurana P."/>
            <person name="Khurana J.P."/>
            <person name="Tyagi A.K."/>
            <person name="Gaikwad K."/>
            <person name="Singh A."/>
            <person name="Dalal V."/>
            <person name="Srivastava S."/>
            <person name="Dixit A."/>
            <person name="Pal A.K."/>
            <person name="Ghazi I.A."/>
            <person name="Yadav M."/>
            <person name="Pandit A."/>
            <person name="Bhargava A."/>
            <person name="Sureshbabu K."/>
            <person name="Batra K."/>
            <person name="Sharma T.R."/>
            <person name="Mohapatra T."/>
            <person name="Singh N.K."/>
            <person name="Messing J."/>
            <person name="Nelson A.B."/>
            <person name="Fuks G."/>
            <person name="Kavchok S."/>
            <person name="Keizer G."/>
            <person name="Linton E."/>
            <person name="Llaca V."/>
            <person name="Song R."/>
            <person name="Tanyolac B."/>
            <person name="Young S."/>
            <person name="Ho-Il K."/>
            <person name="Hahn J.H."/>
            <person name="Sangsakoo G."/>
            <person name="Vanavichit A."/>
            <person name="de Mattos Luiz.A.T."/>
            <person name="Zimmer P.D."/>
            <person name="Malone G."/>
            <person name="Dellagostin O."/>
            <person name="de Oliveira A.C."/>
            <person name="Bevan M."/>
            <person name="Bancroft I."/>
            <person name="Minx P."/>
            <person name="Cordum H."/>
            <person name="Wilson R."/>
            <person name="Cheng Z."/>
            <person name="Jin W."/>
            <person name="Jiang J."/>
            <person name="Leong S.A."/>
            <person name="Iwama H."/>
            <person name="Gojobori T."/>
            <person name="Itoh T."/>
            <person name="Niimura Y."/>
            <person name="Fujii Y."/>
            <person name="Habara T."/>
            <person name="Sakai H."/>
            <person name="Sato Y."/>
            <person name="Wilson G."/>
            <person name="Kumar K."/>
            <person name="McCouch S."/>
            <person name="Juretic N."/>
            <person name="Hoen D."/>
            <person name="Wright S."/>
            <person name="Bruskiewich R."/>
            <person name="Bureau T."/>
            <person name="Miyao A."/>
            <person name="Hirochika H."/>
            <person name="Nishikawa T."/>
            <person name="Kadowaki K."/>
            <person name="Sugiura M."/>
            <person name="Burr B."/>
            <person name="Sasaki T."/>
        </authorList>
    </citation>
    <scope>NUCLEOTIDE SEQUENCE [LARGE SCALE GENOMIC DNA]</scope>
    <source>
        <strain evidence="3">cv. Nipponbare</strain>
    </source>
</reference>
<name>Q67UA0_ORYSJ</name>
<feature type="region of interest" description="Disordered" evidence="1">
    <location>
        <begin position="23"/>
        <end position="74"/>
    </location>
</feature>
<accession>Q67UA0</accession>
<dbReference type="AlphaFoldDB" id="Q67UA0"/>
<reference evidence="3" key="2">
    <citation type="journal article" date="2008" name="Nucleic Acids Res.">
        <title>The rice annotation project database (RAP-DB): 2008 update.</title>
        <authorList>
            <consortium name="The rice annotation project (RAP)"/>
        </authorList>
    </citation>
    <scope>GENOME REANNOTATION</scope>
    <source>
        <strain evidence="3">cv. Nipponbare</strain>
    </source>
</reference>
<organism evidence="2 3">
    <name type="scientific">Oryza sativa subsp. japonica</name>
    <name type="common">Rice</name>
    <dbReference type="NCBI Taxonomy" id="39947"/>
    <lineage>
        <taxon>Eukaryota</taxon>
        <taxon>Viridiplantae</taxon>
        <taxon>Streptophyta</taxon>
        <taxon>Embryophyta</taxon>
        <taxon>Tracheophyta</taxon>
        <taxon>Spermatophyta</taxon>
        <taxon>Magnoliopsida</taxon>
        <taxon>Liliopsida</taxon>
        <taxon>Poales</taxon>
        <taxon>Poaceae</taxon>
        <taxon>BOP clade</taxon>
        <taxon>Oryzoideae</taxon>
        <taxon>Oryzeae</taxon>
        <taxon>Oryzinae</taxon>
        <taxon>Oryza</taxon>
        <taxon>Oryza sativa</taxon>
    </lineage>
</organism>
<evidence type="ECO:0000313" key="3">
    <source>
        <dbReference type="Proteomes" id="UP000000763"/>
    </source>
</evidence>
<feature type="compositionally biased region" description="Basic residues" evidence="1">
    <location>
        <begin position="23"/>
        <end position="33"/>
    </location>
</feature>
<protein>
    <submittedName>
        <fullName evidence="2">Uncharacterized protein</fullName>
    </submittedName>
</protein>
<proteinExistence type="predicted"/>
<evidence type="ECO:0000256" key="1">
    <source>
        <dbReference type="SAM" id="MobiDB-lite"/>
    </source>
</evidence>